<keyword evidence="1" id="KW-0472">Membrane</keyword>
<gene>
    <name evidence="2" type="ORF">GARC_5062</name>
</gene>
<keyword evidence="3" id="KW-1185">Reference proteome</keyword>
<evidence type="ECO:0000256" key="1">
    <source>
        <dbReference type="SAM" id="Phobius"/>
    </source>
</evidence>
<keyword evidence="1" id="KW-1133">Transmembrane helix</keyword>
<reference evidence="2 3" key="1">
    <citation type="journal article" date="2017" name="Antonie Van Leeuwenhoek">
        <title>Rhizobium rhizosphaerae sp. nov., a novel species isolated from rice rhizosphere.</title>
        <authorList>
            <person name="Zhao J.J."/>
            <person name="Zhang J."/>
            <person name="Zhang R.J."/>
            <person name="Zhang C.W."/>
            <person name="Yin H.Q."/>
            <person name="Zhang X.X."/>
        </authorList>
    </citation>
    <scope>NUCLEOTIDE SEQUENCE [LARGE SCALE GENOMIC DNA]</scope>
    <source>
        <strain evidence="2 3">BSs20135</strain>
    </source>
</reference>
<name>K6YV00_9ALTE</name>
<comment type="caution">
    <text evidence="2">The sequence shown here is derived from an EMBL/GenBank/DDBJ whole genome shotgun (WGS) entry which is preliminary data.</text>
</comment>
<proteinExistence type="predicted"/>
<accession>K6YV00</accession>
<keyword evidence="1" id="KW-0812">Transmembrane</keyword>
<organism evidence="2 3">
    <name type="scientific">Paraglaciecola arctica BSs20135</name>
    <dbReference type="NCBI Taxonomy" id="493475"/>
    <lineage>
        <taxon>Bacteria</taxon>
        <taxon>Pseudomonadati</taxon>
        <taxon>Pseudomonadota</taxon>
        <taxon>Gammaproteobacteria</taxon>
        <taxon>Alteromonadales</taxon>
        <taxon>Alteromonadaceae</taxon>
        <taxon>Paraglaciecola</taxon>
    </lineage>
</organism>
<dbReference type="EMBL" id="BAEO01000067">
    <property type="protein sequence ID" value="GAC21997.1"/>
    <property type="molecule type" value="Genomic_DNA"/>
</dbReference>
<dbReference type="Proteomes" id="UP000006327">
    <property type="component" value="Unassembled WGS sequence"/>
</dbReference>
<evidence type="ECO:0000313" key="3">
    <source>
        <dbReference type="Proteomes" id="UP000006327"/>
    </source>
</evidence>
<protein>
    <submittedName>
        <fullName evidence="2">Uncharacterized protein</fullName>
    </submittedName>
</protein>
<dbReference type="AlphaFoldDB" id="K6YV00"/>
<sequence>MEHLASEPTETLITLEKTALAGIIKIVSTYNNQYVGNAESRISDLKWVISVQGICILFLIAVLFFSKKKRQIKHV</sequence>
<evidence type="ECO:0000313" key="2">
    <source>
        <dbReference type="EMBL" id="GAC21997.1"/>
    </source>
</evidence>
<feature type="transmembrane region" description="Helical" evidence="1">
    <location>
        <begin position="47"/>
        <end position="65"/>
    </location>
</feature>